<dbReference type="GO" id="GO:0043565">
    <property type="term" value="F:sequence-specific DNA binding"/>
    <property type="evidence" value="ECO:0007669"/>
    <property type="project" value="TreeGrafter"/>
</dbReference>
<dbReference type="SUPFAM" id="SSF143422">
    <property type="entry name" value="Transposase IS200-like"/>
    <property type="match status" value="1"/>
</dbReference>
<proteinExistence type="predicted"/>
<dbReference type="Pfam" id="PF01797">
    <property type="entry name" value="Y1_Tnp"/>
    <property type="match status" value="1"/>
</dbReference>
<dbReference type="AlphaFoldDB" id="A0A932EPA4"/>
<dbReference type="GO" id="GO:0006313">
    <property type="term" value="P:DNA transposition"/>
    <property type="evidence" value="ECO:0007669"/>
    <property type="project" value="InterPro"/>
</dbReference>
<dbReference type="InterPro" id="IPR052715">
    <property type="entry name" value="RAYT_transposase"/>
</dbReference>
<dbReference type="PANTHER" id="PTHR36966">
    <property type="entry name" value="REP-ASSOCIATED TYROSINE TRANSPOSASE"/>
    <property type="match status" value="1"/>
</dbReference>
<name>A0A932EPA4_9BACT</name>
<dbReference type="PANTHER" id="PTHR36966:SF1">
    <property type="entry name" value="REP-ASSOCIATED TYROSINE TRANSPOSASE"/>
    <property type="match status" value="1"/>
</dbReference>
<evidence type="ECO:0000313" key="3">
    <source>
        <dbReference type="Proteomes" id="UP000779809"/>
    </source>
</evidence>
<dbReference type="EMBL" id="JACPNR010000006">
    <property type="protein sequence ID" value="MBI2678192.1"/>
    <property type="molecule type" value="Genomic_DNA"/>
</dbReference>
<comment type="caution">
    <text evidence="2">The sequence shown here is derived from an EMBL/GenBank/DDBJ whole genome shotgun (WGS) entry which is preliminary data.</text>
</comment>
<gene>
    <name evidence="2" type="ORF">HYX28_05380</name>
</gene>
<dbReference type="SMART" id="SM01321">
    <property type="entry name" value="Y1_Tnp"/>
    <property type="match status" value="1"/>
</dbReference>
<accession>A0A932EPA4</accession>
<protein>
    <submittedName>
        <fullName evidence="2">Transposase</fullName>
    </submittedName>
</protein>
<evidence type="ECO:0000313" key="2">
    <source>
        <dbReference type="EMBL" id="MBI2678192.1"/>
    </source>
</evidence>
<dbReference type="GO" id="GO:0004803">
    <property type="term" value="F:transposase activity"/>
    <property type="evidence" value="ECO:0007669"/>
    <property type="project" value="InterPro"/>
</dbReference>
<dbReference type="InterPro" id="IPR002686">
    <property type="entry name" value="Transposase_17"/>
</dbReference>
<reference evidence="2" key="1">
    <citation type="submission" date="2020-07" db="EMBL/GenBank/DDBJ databases">
        <title>Huge and variable diversity of episymbiotic CPR bacteria and DPANN archaea in groundwater ecosystems.</title>
        <authorList>
            <person name="He C.Y."/>
            <person name="Keren R."/>
            <person name="Whittaker M."/>
            <person name="Farag I.F."/>
            <person name="Doudna J."/>
            <person name="Cate J.H.D."/>
            <person name="Banfield J.F."/>
        </authorList>
    </citation>
    <scope>NUCLEOTIDE SEQUENCE</scope>
    <source>
        <strain evidence="2">NC_groundwater_580_Pr5_B-0.1um_64_19</strain>
    </source>
</reference>
<organism evidence="2 3">
    <name type="scientific">Candidatus Korobacter versatilis</name>
    <dbReference type="NCBI Taxonomy" id="658062"/>
    <lineage>
        <taxon>Bacteria</taxon>
        <taxon>Pseudomonadati</taxon>
        <taxon>Acidobacteriota</taxon>
        <taxon>Terriglobia</taxon>
        <taxon>Terriglobales</taxon>
        <taxon>Candidatus Korobacteraceae</taxon>
        <taxon>Candidatus Korobacter</taxon>
    </lineage>
</organism>
<feature type="domain" description="Transposase IS200-like" evidence="1">
    <location>
        <begin position="1"/>
        <end position="156"/>
    </location>
</feature>
<dbReference type="Gene3D" id="3.30.70.1290">
    <property type="entry name" value="Transposase IS200-like"/>
    <property type="match status" value="1"/>
</dbReference>
<sequence length="187" mass="20844">MESGTHFVTFRLGDSLPQSALAKLEHEAGRIAGDDKDEKKKALLRQIEKYLDRGIGACHLSKLEITEMVAAAIHRLDGRMYRLIAWVVMPNHVPLVVRVLPGEKLSSVLHSLKSFTAKEANRILKRRGSFWQREYYDHLVRTPDGFQKAVNYVLNNPLKAGLKDWNWVGSCGPEAHSTAGGDAGATL</sequence>
<dbReference type="InterPro" id="IPR036515">
    <property type="entry name" value="Transposase_17_sf"/>
</dbReference>
<evidence type="ECO:0000259" key="1">
    <source>
        <dbReference type="SMART" id="SM01321"/>
    </source>
</evidence>
<dbReference type="Proteomes" id="UP000779809">
    <property type="component" value="Unassembled WGS sequence"/>
</dbReference>